<keyword evidence="10" id="KW-1185">Reference proteome</keyword>
<evidence type="ECO:0000256" key="2">
    <source>
        <dbReference type="ARBA" id="ARBA00022692"/>
    </source>
</evidence>
<dbReference type="PANTHER" id="PTHR33048">
    <property type="entry name" value="PTH11-LIKE INTEGRAL MEMBRANE PROTEIN (AFU_ORTHOLOGUE AFUA_5G11245)"/>
    <property type="match status" value="1"/>
</dbReference>
<feature type="compositionally biased region" description="Basic residues" evidence="6">
    <location>
        <begin position="279"/>
        <end position="289"/>
    </location>
</feature>
<comment type="caution">
    <text evidence="9">The sequence shown here is derived from an EMBL/GenBank/DDBJ whole genome shotgun (WGS) entry which is preliminary data.</text>
</comment>
<dbReference type="InterPro" id="IPR049326">
    <property type="entry name" value="Rhodopsin_dom_fungi"/>
</dbReference>
<feature type="transmembrane region" description="Helical" evidence="7">
    <location>
        <begin position="47"/>
        <end position="66"/>
    </location>
</feature>
<keyword evidence="3 7" id="KW-1133">Transmembrane helix</keyword>
<reference evidence="9" key="1">
    <citation type="journal article" date="2023" name="Mol. Phylogenet. Evol.">
        <title>Genome-scale phylogeny and comparative genomics of the fungal order Sordariales.</title>
        <authorList>
            <person name="Hensen N."/>
            <person name="Bonometti L."/>
            <person name="Westerberg I."/>
            <person name="Brannstrom I.O."/>
            <person name="Guillou S."/>
            <person name="Cros-Aarteil S."/>
            <person name="Calhoun S."/>
            <person name="Haridas S."/>
            <person name="Kuo A."/>
            <person name="Mondo S."/>
            <person name="Pangilinan J."/>
            <person name="Riley R."/>
            <person name="LaButti K."/>
            <person name="Andreopoulos B."/>
            <person name="Lipzen A."/>
            <person name="Chen C."/>
            <person name="Yan M."/>
            <person name="Daum C."/>
            <person name="Ng V."/>
            <person name="Clum A."/>
            <person name="Steindorff A."/>
            <person name="Ohm R.A."/>
            <person name="Martin F."/>
            <person name="Silar P."/>
            <person name="Natvig D.O."/>
            <person name="Lalanne C."/>
            <person name="Gautier V."/>
            <person name="Ament-Velasquez S.L."/>
            <person name="Kruys A."/>
            <person name="Hutchinson M.I."/>
            <person name="Powell A.J."/>
            <person name="Barry K."/>
            <person name="Miller A.N."/>
            <person name="Grigoriev I.V."/>
            <person name="Debuchy R."/>
            <person name="Gladieux P."/>
            <person name="Hiltunen Thoren M."/>
            <person name="Johannesson H."/>
        </authorList>
    </citation>
    <scope>NUCLEOTIDE SEQUENCE</scope>
    <source>
        <strain evidence="9">CBS 103.79</strain>
    </source>
</reference>
<feature type="transmembrane region" description="Helical" evidence="7">
    <location>
        <begin position="12"/>
        <end position="35"/>
    </location>
</feature>
<evidence type="ECO:0000256" key="7">
    <source>
        <dbReference type="SAM" id="Phobius"/>
    </source>
</evidence>
<evidence type="ECO:0000256" key="5">
    <source>
        <dbReference type="ARBA" id="ARBA00038359"/>
    </source>
</evidence>
<organism evidence="9 10">
    <name type="scientific">Staphylotrichum tortipilum</name>
    <dbReference type="NCBI Taxonomy" id="2831512"/>
    <lineage>
        <taxon>Eukaryota</taxon>
        <taxon>Fungi</taxon>
        <taxon>Dikarya</taxon>
        <taxon>Ascomycota</taxon>
        <taxon>Pezizomycotina</taxon>
        <taxon>Sordariomycetes</taxon>
        <taxon>Sordariomycetidae</taxon>
        <taxon>Sordariales</taxon>
        <taxon>Chaetomiaceae</taxon>
        <taxon>Staphylotrichum</taxon>
    </lineage>
</organism>
<dbReference type="EMBL" id="MU855763">
    <property type="protein sequence ID" value="KAK3899605.1"/>
    <property type="molecule type" value="Genomic_DNA"/>
</dbReference>
<evidence type="ECO:0000313" key="10">
    <source>
        <dbReference type="Proteomes" id="UP001303889"/>
    </source>
</evidence>
<evidence type="ECO:0000256" key="6">
    <source>
        <dbReference type="SAM" id="MobiDB-lite"/>
    </source>
</evidence>
<gene>
    <name evidence="9" type="ORF">C8A05DRAFT_46376</name>
</gene>
<name>A0AAN6MEY7_9PEZI</name>
<proteinExistence type="inferred from homology"/>
<feature type="domain" description="Rhodopsin" evidence="8">
    <location>
        <begin position="31"/>
        <end position="259"/>
    </location>
</feature>
<keyword evidence="2 7" id="KW-0812">Transmembrane</keyword>
<accession>A0AAN6MEY7</accession>
<evidence type="ECO:0000256" key="4">
    <source>
        <dbReference type="ARBA" id="ARBA00023136"/>
    </source>
</evidence>
<feature type="compositionally biased region" description="Low complexity" evidence="6">
    <location>
        <begin position="295"/>
        <end position="306"/>
    </location>
</feature>
<dbReference type="GO" id="GO:0016020">
    <property type="term" value="C:membrane"/>
    <property type="evidence" value="ECO:0007669"/>
    <property type="project" value="UniProtKB-SubCell"/>
</dbReference>
<feature type="region of interest" description="Disordered" evidence="6">
    <location>
        <begin position="258"/>
        <end position="405"/>
    </location>
</feature>
<reference evidence="9" key="2">
    <citation type="submission" date="2023-05" db="EMBL/GenBank/DDBJ databases">
        <authorList>
            <consortium name="Lawrence Berkeley National Laboratory"/>
            <person name="Steindorff A."/>
            <person name="Hensen N."/>
            <person name="Bonometti L."/>
            <person name="Westerberg I."/>
            <person name="Brannstrom I.O."/>
            <person name="Guillou S."/>
            <person name="Cros-Aarteil S."/>
            <person name="Calhoun S."/>
            <person name="Haridas S."/>
            <person name="Kuo A."/>
            <person name="Mondo S."/>
            <person name="Pangilinan J."/>
            <person name="Riley R."/>
            <person name="Labutti K."/>
            <person name="Andreopoulos B."/>
            <person name="Lipzen A."/>
            <person name="Chen C."/>
            <person name="Yanf M."/>
            <person name="Daum C."/>
            <person name="Ng V."/>
            <person name="Clum A."/>
            <person name="Ohm R."/>
            <person name="Martin F."/>
            <person name="Silar P."/>
            <person name="Natvig D."/>
            <person name="Lalanne C."/>
            <person name="Gautier V."/>
            <person name="Ament-Velasquez S.L."/>
            <person name="Kruys A."/>
            <person name="Hutchinson M.I."/>
            <person name="Powell A.J."/>
            <person name="Barry K."/>
            <person name="Miller A.N."/>
            <person name="Grigoriev I.V."/>
            <person name="Debuchy R."/>
            <person name="Gladieux P."/>
            <person name="Thoren M.H."/>
            <person name="Johannesson H."/>
        </authorList>
    </citation>
    <scope>NUCLEOTIDE SEQUENCE</scope>
    <source>
        <strain evidence="9">CBS 103.79</strain>
    </source>
</reference>
<dbReference type="Proteomes" id="UP001303889">
    <property type="component" value="Unassembled WGS sequence"/>
</dbReference>
<feature type="transmembrane region" description="Helical" evidence="7">
    <location>
        <begin position="164"/>
        <end position="184"/>
    </location>
</feature>
<comment type="subcellular location">
    <subcellularLocation>
        <location evidence="1">Membrane</location>
        <topology evidence="1">Multi-pass membrane protein</topology>
    </subcellularLocation>
</comment>
<feature type="transmembrane region" description="Helical" evidence="7">
    <location>
        <begin position="196"/>
        <end position="214"/>
    </location>
</feature>
<evidence type="ECO:0000259" key="8">
    <source>
        <dbReference type="Pfam" id="PF20684"/>
    </source>
</evidence>
<comment type="similarity">
    <text evidence="5">Belongs to the SAT4 family.</text>
</comment>
<dbReference type="InterPro" id="IPR052337">
    <property type="entry name" value="SAT4-like"/>
</dbReference>
<dbReference type="Pfam" id="PF20684">
    <property type="entry name" value="Fung_rhodopsin"/>
    <property type="match status" value="1"/>
</dbReference>
<evidence type="ECO:0000256" key="1">
    <source>
        <dbReference type="ARBA" id="ARBA00004141"/>
    </source>
</evidence>
<feature type="compositionally biased region" description="Acidic residues" evidence="6">
    <location>
        <begin position="390"/>
        <end position="404"/>
    </location>
</feature>
<feature type="compositionally biased region" description="Basic and acidic residues" evidence="6">
    <location>
        <begin position="351"/>
        <end position="370"/>
    </location>
</feature>
<protein>
    <recommendedName>
        <fullName evidence="8">Rhodopsin domain-containing protein</fullName>
    </recommendedName>
</protein>
<feature type="transmembrane region" description="Helical" evidence="7">
    <location>
        <begin position="86"/>
        <end position="107"/>
    </location>
</feature>
<keyword evidence="4 7" id="KW-0472">Membrane</keyword>
<sequence>MADPSADLSRGPVLLSFSLATASFALATTFVRFYVRRGIHGGFGADDYTSGAATVIALIGTIFGILESSQSDSARALQFHVIGQPWYLVSATLSKASICLFFMNLLRRARQWRILLAGLITVMAVINAAFALTTYLQCRPLARVWDPSVAGSCSDPSIQVNFGYAQGAFSVFSWVFLALFPMLILRDIARGGEPTWPFYATAALSFVAGIFVIVRTAQTSQTTASTIYTIHFFYASLMANLEQNLSLTTTNLLTLGPLFTPSPTTTTSSTTTSTTPSTRRGRPRPRRDPRRRDPYASASSSSAGTSRSRKRTLTGGTGTLPSRAGSSRSLGGTDTRGSSRVSLTREEDDGREGGNKTPEGDGKRGRDLERGVGSGSESDDGEEYFSGGESDLEDGEGYGSEDIDLGAWPRGIIKTVSVEVVEEVNEEYVAALAAAAAKGGSPSGGNGNGAAEGGKAVQGNSIKGVGRNSVVIVPGAGGAAVRMPRAPPAGIAGETIPERVSGASGIEQDWEAMLRAGPPR</sequence>
<dbReference type="AlphaFoldDB" id="A0AAN6MEY7"/>
<evidence type="ECO:0000256" key="3">
    <source>
        <dbReference type="ARBA" id="ARBA00022989"/>
    </source>
</evidence>
<dbReference type="PANTHER" id="PTHR33048:SF146">
    <property type="entry name" value="INTEGRAL MEMBRANE PROTEIN"/>
    <property type="match status" value="1"/>
</dbReference>
<feature type="transmembrane region" description="Helical" evidence="7">
    <location>
        <begin position="114"/>
        <end position="136"/>
    </location>
</feature>
<evidence type="ECO:0000313" key="9">
    <source>
        <dbReference type="EMBL" id="KAK3899605.1"/>
    </source>
</evidence>
<feature type="compositionally biased region" description="Low complexity" evidence="6">
    <location>
        <begin position="258"/>
        <end position="278"/>
    </location>
</feature>
<feature type="region of interest" description="Disordered" evidence="6">
    <location>
        <begin position="483"/>
        <end position="520"/>
    </location>
</feature>
<feature type="compositionally biased region" description="Polar residues" evidence="6">
    <location>
        <begin position="324"/>
        <end position="342"/>
    </location>
</feature>